<keyword evidence="2 5" id="KW-0347">Helicase</keyword>
<evidence type="ECO:0000313" key="6">
    <source>
        <dbReference type="Proteomes" id="UP000241858"/>
    </source>
</evidence>
<dbReference type="InterPro" id="IPR000330">
    <property type="entry name" value="SNF2_N"/>
</dbReference>
<comment type="caution">
    <text evidence="5">The sequence shown here is derived from an EMBL/GenBank/DDBJ whole genome shotgun (WGS) entry which is preliminary data.</text>
</comment>
<dbReference type="InterPro" id="IPR001650">
    <property type="entry name" value="Helicase_C-like"/>
</dbReference>
<feature type="domain" description="Helicase ATP-binding" evidence="3">
    <location>
        <begin position="167"/>
        <end position="326"/>
    </location>
</feature>
<dbReference type="Gene3D" id="3.40.50.10810">
    <property type="entry name" value="Tandem AAA-ATPase domain"/>
    <property type="match status" value="1"/>
</dbReference>
<organism evidence="5 6">
    <name type="scientific">Photobacterium aquimaris</name>
    <dbReference type="NCBI Taxonomy" id="512643"/>
    <lineage>
        <taxon>Bacteria</taxon>
        <taxon>Pseudomonadati</taxon>
        <taxon>Pseudomonadota</taxon>
        <taxon>Gammaproteobacteria</taxon>
        <taxon>Vibrionales</taxon>
        <taxon>Vibrionaceae</taxon>
        <taxon>Photobacterium</taxon>
    </lineage>
</organism>
<dbReference type="PANTHER" id="PTHR10799">
    <property type="entry name" value="SNF2/RAD54 HELICASE FAMILY"/>
    <property type="match status" value="1"/>
</dbReference>
<dbReference type="Proteomes" id="UP000241858">
    <property type="component" value="Unassembled WGS sequence"/>
</dbReference>
<protein>
    <submittedName>
        <fullName evidence="5">ATP-dependent helicase</fullName>
    </submittedName>
</protein>
<dbReference type="GO" id="GO:0016787">
    <property type="term" value="F:hydrolase activity"/>
    <property type="evidence" value="ECO:0007669"/>
    <property type="project" value="UniProtKB-KW"/>
</dbReference>
<dbReference type="Gene3D" id="3.40.50.300">
    <property type="entry name" value="P-loop containing nucleotide triphosphate hydrolases"/>
    <property type="match status" value="1"/>
</dbReference>
<evidence type="ECO:0000259" key="4">
    <source>
        <dbReference type="PROSITE" id="PS51194"/>
    </source>
</evidence>
<dbReference type="AlphaFoldDB" id="A0A2T3HWB7"/>
<gene>
    <name evidence="5" type="ORF">C0W81_12495</name>
</gene>
<dbReference type="CDD" id="cd18793">
    <property type="entry name" value="SF2_C_SNF"/>
    <property type="match status" value="1"/>
</dbReference>
<dbReference type="GO" id="GO:0005524">
    <property type="term" value="F:ATP binding"/>
    <property type="evidence" value="ECO:0007669"/>
    <property type="project" value="InterPro"/>
</dbReference>
<evidence type="ECO:0000256" key="2">
    <source>
        <dbReference type="ARBA" id="ARBA00022806"/>
    </source>
</evidence>
<dbReference type="InterPro" id="IPR049730">
    <property type="entry name" value="SNF2/RAD54-like_C"/>
</dbReference>
<keyword evidence="2 5" id="KW-0547">Nucleotide-binding</keyword>
<dbReference type="OrthoDB" id="9760715at2"/>
<proteinExistence type="predicted"/>
<keyword evidence="2 5" id="KW-0067">ATP-binding</keyword>
<name>A0A2T3HWB7_9GAMM</name>
<dbReference type="PROSITE" id="PS51192">
    <property type="entry name" value="HELICASE_ATP_BIND_1"/>
    <property type="match status" value="1"/>
</dbReference>
<dbReference type="InterPro" id="IPR027417">
    <property type="entry name" value="P-loop_NTPase"/>
</dbReference>
<evidence type="ECO:0000256" key="1">
    <source>
        <dbReference type="ARBA" id="ARBA00022801"/>
    </source>
</evidence>
<dbReference type="Pfam" id="PF00271">
    <property type="entry name" value="Helicase_C"/>
    <property type="match status" value="1"/>
</dbReference>
<dbReference type="SMART" id="SM00487">
    <property type="entry name" value="DEXDc"/>
    <property type="match status" value="1"/>
</dbReference>
<feature type="domain" description="Helicase C-terminal" evidence="4">
    <location>
        <begin position="453"/>
        <end position="605"/>
    </location>
</feature>
<sequence length="616" mass="69606">MAYRIKDGMLEQDGILLEAEHLFSLGRISAYSGTEEVEMVISKRPTRIHFEFEAEPTPHFLLFFRGQPLDAEQTHSLTKYDYFISDGKRLHFVSSHLSDLLTSAFGELPLPKLMKLLRTLHLEGFMDEFPSHLIEVLRSNQQKLAQHDKLFVKSLYPYQEEGVNWLSFCAENGVGTILADDMGLGKTAQVIALCCDVLEKSPNSKVLIVVPNPLIDNWVREFNFFAPSITPYLHYGKNRRGVASAFDDHSVVITPYTTMTSDITMFEDVYFNLALFDEASMLKNPKSTRSLSARRLDIGVTVAMSGTPVENSLMDAWALTDLVFEGFLGGQESFKSRYVHSNLSETLDKNLEELESSLRQITLRRMKKDVLEQLPEKLDIHTAVSLGESEKIKYEALIDEMQHDCQNGGGGILPLMNKLQQFTAHPALVESTIPHDANSLIKSSAKFELLMMQLDKIVQAGEKVIIFATFHKVIDLIQGAINERYGILSGVIDGRTPNDERQSLIDTFSASEGFNVLLLHPRTAGMGLNITAATNVIHYCRQWNPALEEQATARAWRNGQKSVVNVYYMYYADTIEEKIDERIRLKQQLSNRVVSVTDDKETDKQIMLEYLEALGS</sequence>
<keyword evidence="1" id="KW-0378">Hydrolase</keyword>
<dbReference type="RefSeq" id="WP_060996921.1">
    <property type="nucleotide sequence ID" value="NZ_LNQZ01000002.1"/>
</dbReference>
<dbReference type="InterPro" id="IPR014001">
    <property type="entry name" value="Helicase_ATP-bd"/>
</dbReference>
<evidence type="ECO:0000259" key="3">
    <source>
        <dbReference type="PROSITE" id="PS51192"/>
    </source>
</evidence>
<reference evidence="5 6" key="1">
    <citation type="submission" date="2018-03" db="EMBL/GenBank/DDBJ databases">
        <title>Whole genome sequencing of Histamine producing bacteria.</title>
        <authorList>
            <person name="Butler K."/>
        </authorList>
    </citation>
    <scope>NUCLEOTIDE SEQUENCE [LARGE SCALE GENOMIC DNA]</scope>
    <source>
        <strain evidence="5 6">DSM 23343</strain>
    </source>
</reference>
<dbReference type="EMBL" id="PYLY01000025">
    <property type="protein sequence ID" value="PSU03225.1"/>
    <property type="molecule type" value="Genomic_DNA"/>
</dbReference>
<dbReference type="SUPFAM" id="SSF52540">
    <property type="entry name" value="P-loop containing nucleoside triphosphate hydrolases"/>
    <property type="match status" value="2"/>
</dbReference>
<dbReference type="Pfam" id="PF00176">
    <property type="entry name" value="SNF2-rel_dom"/>
    <property type="match status" value="1"/>
</dbReference>
<evidence type="ECO:0000313" key="5">
    <source>
        <dbReference type="EMBL" id="PSU03225.1"/>
    </source>
</evidence>
<dbReference type="InterPro" id="IPR038718">
    <property type="entry name" value="SNF2-like_sf"/>
</dbReference>
<accession>A0A2T3HWB7</accession>
<dbReference type="PROSITE" id="PS51194">
    <property type="entry name" value="HELICASE_CTER"/>
    <property type="match status" value="1"/>
</dbReference>
<dbReference type="SMART" id="SM00490">
    <property type="entry name" value="HELICc"/>
    <property type="match status" value="1"/>
</dbReference>
<dbReference type="GO" id="GO:0004386">
    <property type="term" value="F:helicase activity"/>
    <property type="evidence" value="ECO:0007669"/>
    <property type="project" value="UniProtKB-KW"/>
</dbReference>